<dbReference type="GeneID" id="37029479"/>
<accession>A0A316V2H2</accession>
<dbReference type="Gene3D" id="3.40.50.150">
    <property type="entry name" value="Vaccinia Virus protein VP39"/>
    <property type="match status" value="1"/>
</dbReference>
<keyword evidence="8" id="KW-0808">Transferase</keyword>
<evidence type="ECO:0000256" key="3">
    <source>
        <dbReference type="ARBA" id="ARBA00047418"/>
    </source>
</evidence>
<evidence type="ECO:0000256" key="2">
    <source>
        <dbReference type="ARBA" id="ARBA00025783"/>
    </source>
</evidence>
<evidence type="ECO:0000256" key="4">
    <source>
        <dbReference type="ARBA" id="ARBA00048740"/>
    </source>
</evidence>
<evidence type="ECO:0000313" key="8">
    <source>
        <dbReference type="EMBL" id="PWN29625.1"/>
    </source>
</evidence>
<comment type="catalytic activity">
    <reaction evidence="6">
        <text>a 5'-end (N(7)-methyl 5'-triphosphoguanosine)-ribonucleoside in snRNA + S-adenosyl-L-methionine = a 5'-end (N(2),N(7)-dimethyl 5'-triphosphoguanosine)-ribonucleoside in snRNA + S-adenosyl-L-homocysteine + H(+)</text>
        <dbReference type="Rhea" id="RHEA:78471"/>
        <dbReference type="Rhea" id="RHEA-COMP:19085"/>
        <dbReference type="Rhea" id="RHEA-COMP:19087"/>
        <dbReference type="ChEBI" id="CHEBI:15378"/>
        <dbReference type="ChEBI" id="CHEBI:57856"/>
        <dbReference type="ChEBI" id="CHEBI:59789"/>
        <dbReference type="ChEBI" id="CHEBI:156461"/>
        <dbReference type="ChEBI" id="CHEBI:172880"/>
    </reaction>
    <physiologicalReaction direction="left-to-right" evidence="6">
        <dbReference type="Rhea" id="RHEA:78472"/>
    </physiologicalReaction>
</comment>
<evidence type="ECO:0000256" key="5">
    <source>
        <dbReference type="ARBA" id="ARBA00048763"/>
    </source>
</evidence>
<dbReference type="CDD" id="cd02440">
    <property type="entry name" value="AdoMet_MTases"/>
    <property type="match status" value="1"/>
</dbReference>
<dbReference type="GO" id="GO:0071164">
    <property type="term" value="F:RNA cap trimethylguanosine synthase activity"/>
    <property type="evidence" value="ECO:0007669"/>
    <property type="project" value="TreeGrafter"/>
</dbReference>
<dbReference type="InterPro" id="IPR019012">
    <property type="entry name" value="RNA_cap_Gua-N2-MeTrfase"/>
</dbReference>
<dbReference type="RefSeq" id="XP_025364237.1">
    <property type="nucleotide sequence ID" value="XM_025507656.1"/>
</dbReference>
<reference evidence="8 9" key="1">
    <citation type="journal article" date="2018" name="Mol. Biol. Evol.">
        <title>Broad Genomic Sampling Reveals a Smut Pathogenic Ancestry of the Fungal Clade Ustilaginomycotina.</title>
        <authorList>
            <person name="Kijpornyongpan T."/>
            <person name="Mondo S.J."/>
            <person name="Barry K."/>
            <person name="Sandor L."/>
            <person name="Lee J."/>
            <person name="Lipzen A."/>
            <person name="Pangilinan J."/>
            <person name="LaButti K."/>
            <person name="Hainaut M."/>
            <person name="Henrissat B."/>
            <person name="Grigoriev I.V."/>
            <person name="Spatafora J.W."/>
            <person name="Aime M.C."/>
        </authorList>
    </citation>
    <scope>NUCLEOTIDE SEQUENCE [LARGE SCALE GENOMIC DNA]</scope>
    <source>
        <strain evidence="8 9">MCA 5214</strain>
    </source>
</reference>
<dbReference type="PANTHER" id="PTHR14741">
    <property type="entry name" value="S-ADENOSYLMETHIONINE-DEPENDENT METHYLTRANSFERASE RELATED"/>
    <property type="match status" value="1"/>
</dbReference>
<proteinExistence type="inferred from homology"/>
<dbReference type="GO" id="GO:0005634">
    <property type="term" value="C:nucleus"/>
    <property type="evidence" value="ECO:0007669"/>
    <property type="project" value="TreeGrafter"/>
</dbReference>
<dbReference type="AlphaFoldDB" id="A0A316V2H2"/>
<dbReference type="SUPFAM" id="SSF53335">
    <property type="entry name" value="S-adenosyl-L-methionine-dependent methyltransferases"/>
    <property type="match status" value="1"/>
</dbReference>
<evidence type="ECO:0000313" key="9">
    <source>
        <dbReference type="Proteomes" id="UP000245884"/>
    </source>
</evidence>
<dbReference type="STRING" id="1569628.A0A316V2H2"/>
<sequence>MSQMPKDMVKCKICVLPSRTGWPALEAHFSELCLTLPDWYSRHRLFSRYDEGILLDRESWFSVTPEAIAARIAERCRCNVVLDLFCGAGGNAIQFAMTCNKVIAIDVDPIKIEMARHNAAIYGVQDRITFLVGDAVEFCRDWTEGREGLVDIDVVFLSPPWGGTDYQKGQADSEPPAPPLAASLLDESFDASATEKRKQSADAHTKSRYTHYPLSALSPLSGQDLYAMASKITPEVVMFLPRSCDLDELSRLPLRHSDQDTDSEGENERPILSIEEQFLGSSFKALSVYFGSLATDWDDDRETGYA</sequence>
<dbReference type="PANTHER" id="PTHR14741:SF32">
    <property type="entry name" value="TRIMETHYLGUANOSINE SYNTHASE"/>
    <property type="match status" value="1"/>
</dbReference>
<organism evidence="8 9">
    <name type="scientific">Jaminaea rosea</name>
    <dbReference type="NCBI Taxonomy" id="1569628"/>
    <lineage>
        <taxon>Eukaryota</taxon>
        <taxon>Fungi</taxon>
        <taxon>Dikarya</taxon>
        <taxon>Basidiomycota</taxon>
        <taxon>Ustilaginomycotina</taxon>
        <taxon>Exobasidiomycetes</taxon>
        <taxon>Microstromatales</taxon>
        <taxon>Microstromatales incertae sedis</taxon>
        <taxon>Jaminaea</taxon>
    </lineage>
</organism>
<dbReference type="EMBL" id="KZ819663">
    <property type="protein sequence ID" value="PWN29625.1"/>
    <property type="molecule type" value="Genomic_DNA"/>
</dbReference>
<comment type="catalytic activity">
    <reaction evidence="5">
        <text>a 5'-end (N(2),N(7)-dimethyl 5'-triphosphoguanosine)-ribonucleoside in snRNA + S-adenosyl-L-methionine = a 5'-end (N(2),N(2),N(7)-trimethyl 5'-triphosphoguanosine)-ribonucleoside in snRNA + S-adenosyl-L-homocysteine + H(+)</text>
        <dbReference type="Rhea" id="RHEA:78479"/>
        <dbReference type="Rhea" id="RHEA-COMP:19087"/>
        <dbReference type="Rhea" id="RHEA-COMP:19089"/>
        <dbReference type="ChEBI" id="CHEBI:15378"/>
        <dbReference type="ChEBI" id="CHEBI:57856"/>
        <dbReference type="ChEBI" id="CHEBI:59789"/>
        <dbReference type="ChEBI" id="CHEBI:167623"/>
        <dbReference type="ChEBI" id="CHEBI:172880"/>
    </reaction>
    <physiologicalReaction direction="left-to-right" evidence="5">
        <dbReference type="Rhea" id="RHEA:78480"/>
    </physiologicalReaction>
</comment>
<dbReference type="Pfam" id="PF09445">
    <property type="entry name" value="Methyltransf_15"/>
    <property type="match status" value="2"/>
</dbReference>
<protein>
    <recommendedName>
        <fullName evidence="1">Trimethylguanosine synthase</fullName>
    </recommendedName>
    <alternativeName>
        <fullName evidence="7">Cap-specific guanine-N(2) methyltransferase</fullName>
    </alternativeName>
</protein>
<comment type="catalytic activity">
    <reaction evidence="4">
        <text>a 5'-end (N(7)-methyl 5'-triphosphoguanosine)-ribonucleoside in snoRNA + S-adenosyl-L-methionine = a 5'-end (N(2),N(7)-dimethyl 5'-triphosphoguanosine)-ribonucleoside in snoRNA + S-adenosyl-L-homocysteine + H(+)</text>
        <dbReference type="Rhea" id="RHEA:78475"/>
        <dbReference type="Rhea" id="RHEA-COMP:19086"/>
        <dbReference type="Rhea" id="RHEA-COMP:19088"/>
        <dbReference type="ChEBI" id="CHEBI:15378"/>
        <dbReference type="ChEBI" id="CHEBI:57856"/>
        <dbReference type="ChEBI" id="CHEBI:59789"/>
        <dbReference type="ChEBI" id="CHEBI:156461"/>
        <dbReference type="ChEBI" id="CHEBI:172880"/>
    </reaction>
    <physiologicalReaction direction="left-to-right" evidence="4">
        <dbReference type="Rhea" id="RHEA:78476"/>
    </physiologicalReaction>
</comment>
<evidence type="ECO:0000256" key="7">
    <source>
        <dbReference type="ARBA" id="ARBA00049790"/>
    </source>
</evidence>
<gene>
    <name evidence="8" type="ORF">BDZ90DRAFT_249424</name>
</gene>
<evidence type="ECO:0000256" key="1">
    <source>
        <dbReference type="ARBA" id="ARBA00018517"/>
    </source>
</evidence>
<comment type="catalytic activity">
    <reaction evidence="3">
        <text>a 5'-end (N(2),N(7)-dimethyl 5'-triphosphoguanosine)-ribonucleoside in snoRNA + S-adenosyl-L-methionine = a 5'-end (N(2),N(2),N(7)-trimethyl 5'-triphosphoguanosine)-ribonucleoside in snoRNA + S-adenosyl-L-homocysteine + H(+)</text>
        <dbReference type="Rhea" id="RHEA:78507"/>
        <dbReference type="Rhea" id="RHEA-COMP:19088"/>
        <dbReference type="Rhea" id="RHEA-COMP:19090"/>
        <dbReference type="ChEBI" id="CHEBI:15378"/>
        <dbReference type="ChEBI" id="CHEBI:57856"/>
        <dbReference type="ChEBI" id="CHEBI:59789"/>
        <dbReference type="ChEBI" id="CHEBI:167623"/>
        <dbReference type="ChEBI" id="CHEBI:172880"/>
    </reaction>
    <physiologicalReaction direction="left-to-right" evidence="3">
        <dbReference type="Rhea" id="RHEA:78508"/>
    </physiologicalReaction>
</comment>
<evidence type="ECO:0000256" key="6">
    <source>
        <dbReference type="ARBA" id="ARBA00049075"/>
    </source>
</evidence>
<keyword evidence="9" id="KW-1185">Reference proteome</keyword>
<dbReference type="OrthoDB" id="194443at2759"/>
<keyword evidence="8" id="KW-0489">Methyltransferase</keyword>
<name>A0A316V2H2_9BASI</name>
<comment type="similarity">
    <text evidence="2">Belongs to the methyltransferase superfamily. Trimethylguanosine synthase family.</text>
</comment>
<dbReference type="Proteomes" id="UP000245884">
    <property type="component" value="Unassembled WGS sequence"/>
</dbReference>
<dbReference type="InterPro" id="IPR029063">
    <property type="entry name" value="SAM-dependent_MTases_sf"/>
</dbReference>